<evidence type="ECO:0000256" key="1">
    <source>
        <dbReference type="ARBA" id="ARBA00022729"/>
    </source>
</evidence>
<dbReference type="Pfam" id="PF13505">
    <property type="entry name" value="OMP_b-brl"/>
    <property type="match status" value="1"/>
</dbReference>
<proteinExistence type="predicted"/>
<feature type="compositionally biased region" description="Low complexity" evidence="2">
    <location>
        <begin position="62"/>
        <end position="74"/>
    </location>
</feature>
<feature type="compositionally biased region" description="Gly residues" evidence="2">
    <location>
        <begin position="75"/>
        <end position="94"/>
    </location>
</feature>
<dbReference type="AlphaFoldDB" id="A0AAU7DQF9"/>
<feature type="domain" description="Outer membrane protein beta-barrel" evidence="4">
    <location>
        <begin position="99"/>
        <end position="294"/>
    </location>
</feature>
<gene>
    <name evidence="5" type="ORF">P8935_06735</name>
</gene>
<accession>A0AAU7DQF9</accession>
<dbReference type="EMBL" id="CP121196">
    <property type="protein sequence ID" value="XBH19006.1"/>
    <property type="molecule type" value="Genomic_DNA"/>
</dbReference>
<name>A0AAU7DQF9_9BACT</name>
<organism evidence="5">
    <name type="scientific">Telmatobacter sp. DSM 110680</name>
    <dbReference type="NCBI Taxonomy" id="3036704"/>
    <lineage>
        <taxon>Bacteria</taxon>
        <taxon>Pseudomonadati</taxon>
        <taxon>Acidobacteriota</taxon>
        <taxon>Terriglobia</taxon>
        <taxon>Terriglobales</taxon>
        <taxon>Acidobacteriaceae</taxon>
        <taxon>Telmatobacter</taxon>
    </lineage>
</organism>
<dbReference type="InterPro" id="IPR027385">
    <property type="entry name" value="Beta-barrel_OMP"/>
</dbReference>
<protein>
    <submittedName>
        <fullName evidence="5">Porin family protein</fullName>
    </submittedName>
</protein>
<feature type="region of interest" description="Disordered" evidence="2">
    <location>
        <begin position="62"/>
        <end position="94"/>
    </location>
</feature>
<sequence>MISVRYTTLAGRTALLCAGLAFSLGSASAQLSMTPESSSAVSAPAAESSSNALQLGADTDMPDLSALPAAPSPNGAGGGQYDNRSRGGGGGGGIRSHLTYEVGGGFNAPTSDSSPYITWGGNITVGAGYRFNKNLALMLEYQFIDDKVPGQIIAEAGATGGNDHIWSLTLDPVYDFNPKSSINFYATGGYGFYRKVTSFTDPQQQQYCTYFYCGVVTQNVTVGHFSSNQGGWNIGGGMSHRFGGWNGDGKMSIFAEARYLDVLSPAITTQPNGLGTTAVGADTKIIPVTVGLRF</sequence>
<reference evidence="5" key="1">
    <citation type="submission" date="2023-03" db="EMBL/GenBank/DDBJ databases">
        <title>Edaphobacter sp.</title>
        <authorList>
            <person name="Huber K.J."/>
            <person name="Papendorf J."/>
            <person name="Pilke C."/>
            <person name="Bunk B."/>
            <person name="Sproeer C."/>
            <person name="Pester M."/>
        </authorList>
    </citation>
    <scope>NUCLEOTIDE SEQUENCE</scope>
    <source>
        <strain evidence="5">DSM 110680</strain>
    </source>
</reference>
<dbReference type="Gene3D" id="2.40.160.20">
    <property type="match status" value="1"/>
</dbReference>
<dbReference type="InterPro" id="IPR011250">
    <property type="entry name" value="OMP/PagP_B-barrel"/>
</dbReference>
<feature type="signal peptide" evidence="3">
    <location>
        <begin position="1"/>
        <end position="29"/>
    </location>
</feature>
<keyword evidence="1 3" id="KW-0732">Signal</keyword>
<evidence type="ECO:0000259" key="4">
    <source>
        <dbReference type="Pfam" id="PF13505"/>
    </source>
</evidence>
<feature type="chain" id="PRO_5043885014" evidence="3">
    <location>
        <begin position="30"/>
        <end position="294"/>
    </location>
</feature>
<evidence type="ECO:0000313" key="5">
    <source>
        <dbReference type="EMBL" id="XBH19006.1"/>
    </source>
</evidence>
<dbReference type="RefSeq" id="WP_348264222.1">
    <property type="nucleotide sequence ID" value="NZ_CP121196.1"/>
</dbReference>
<dbReference type="SUPFAM" id="SSF56925">
    <property type="entry name" value="OMPA-like"/>
    <property type="match status" value="1"/>
</dbReference>
<evidence type="ECO:0000256" key="2">
    <source>
        <dbReference type="SAM" id="MobiDB-lite"/>
    </source>
</evidence>
<evidence type="ECO:0000256" key="3">
    <source>
        <dbReference type="SAM" id="SignalP"/>
    </source>
</evidence>